<organism evidence="5 6">
    <name type="scientific">Prosthecobacter fluviatilis</name>
    <dbReference type="NCBI Taxonomy" id="445931"/>
    <lineage>
        <taxon>Bacteria</taxon>
        <taxon>Pseudomonadati</taxon>
        <taxon>Verrucomicrobiota</taxon>
        <taxon>Verrucomicrobiia</taxon>
        <taxon>Verrucomicrobiales</taxon>
        <taxon>Verrucomicrobiaceae</taxon>
        <taxon>Prosthecobacter</taxon>
    </lineage>
</organism>
<keyword evidence="1 5" id="KW-0560">Oxidoreductase</keyword>
<accession>A0ABW0KS88</accession>
<dbReference type="Gene3D" id="1.10.1040.10">
    <property type="entry name" value="N-(1-d-carboxylethyl)-l-norvaline Dehydrogenase, domain 2"/>
    <property type="match status" value="1"/>
</dbReference>
<dbReference type="Pfam" id="PF14833">
    <property type="entry name" value="NAD_binding_11"/>
    <property type="match status" value="1"/>
</dbReference>
<evidence type="ECO:0000313" key="6">
    <source>
        <dbReference type="Proteomes" id="UP001596052"/>
    </source>
</evidence>
<evidence type="ECO:0000256" key="2">
    <source>
        <dbReference type="ARBA" id="ARBA00023027"/>
    </source>
</evidence>
<protein>
    <submittedName>
        <fullName evidence="5">NAD(P)-dependent oxidoreductase</fullName>
        <ecNumber evidence="5">1.1.-.-</ecNumber>
    </submittedName>
</protein>
<dbReference type="GO" id="GO:0016491">
    <property type="term" value="F:oxidoreductase activity"/>
    <property type="evidence" value="ECO:0007669"/>
    <property type="project" value="UniProtKB-KW"/>
</dbReference>
<name>A0ABW0KS88_9BACT</name>
<evidence type="ECO:0000259" key="4">
    <source>
        <dbReference type="Pfam" id="PF14833"/>
    </source>
</evidence>
<proteinExistence type="predicted"/>
<dbReference type="InterPro" id="IPR015815">
    <property type="entry name" value="HIBADH-related"/>
</dbReference>
<dbReference type="Gene3D" id="3.40.50.720">
    <property type="entry name" value="NAD(P)-binding Rossmann-like Domain"/>
    <property type="match status" value="1"/>
</dbReference>
<dbReference type="SUPFAM" id="SSF48179">
    <property type="entry name" value="6-phosphogluconate dehydrogenase C-terminal domain-like"/>
    <property type="match status" value="1"/>
</dbReference>
<dbReference type="Pfam" id="PF03446">
    <property type="entry name" value="NAD_binding_2"/>
    <property type="match status" value="1"/>
</dbReference>
<evidence type="ECO:0000256" key="1">
    <source>
        <dbReference type="ARBA" id="ARBA00023002"/>
    </source>
</evidence>
<dbReference type="InterPro" id="IPR013328">
    <property type="entry name" value="6PGD_dom2"/>
</dbReference>
<dbReference type="EC" id="1.1.-.-" evidence="5"/>
<dbReference type="PANTHER" id="PTHR43580">
    <property type="entry name" value="OXIDOREDUCTASE GLYR1-RELATED"/>
    <property type="match status" value="1"/>
</dbReference>
<keyword evidence="6" id="KW-1185">Reference proteome</keyword>
<dbReference type="InterPro" id="IPR036291">
    <property type="entry name" value="NAD(P)-bd_dom_sf"/>
</dbReference>
<comment type="caution">
    <text evidence="5">The sequence shown here is derived from an EMBL/GenBank/DDBJ whole genome shotgun (WGS) entry which is preliminary data.</text>
</comment>
<keyword evidence="2" id="KW-0520">NAD</keyword>
<dbReference type="RefSeq" id="WP_377168226.1">
    <property type="nucleotide sequence ID" value="NZ_JBHSMQ010000005.1"/>
</dbReference>
<evidence type="ECO:0000313" key="5">
    <source>
        <dbReference type="EMBL" id="MFC5456209.1"/>
    </source>
</evidence>
<feature type="domain" description="6-phosphogluconate dehydrogenase NADP-binding" evidence="3">
    <location>
        <begin position="10"/>
        <end position="150"/>
    </location>
</feature>
<dbReference type="SUPFAM" id="SSF51735">
    <property type="entry name" value="NAD(P)-binding Rossmann-fold domains"/>
    <property type="match status" value="1"/>
</dbReference>
<dbReference type="EMBL" id="JBHSMQ010000005">
    <property type="protein sequence ID" value="MFC5456209.1"/>
    <property type="molecule type" value="Genomic_DNA"/>
</dbReference>
<dbReference type="PIRSF" id="PIRSF000103">
    <property type="entry name" value="HIBADH"/>
    <property type="match status" value="1"/>
</dbReference>
<gene>
    <name evidence="5" type="ORF">ACFQDI_15200</name>
</gene>
<dbReference type="PANTHER" id="PTHR43580:SF2">
    <property type="entry name" value="CYTOKINE-LIKE NUCLEAR FACTOR N-PAC"/>
    <property type="match status" value="1"/>
</dbReference>
<feature type="domain" description="3-hydroxyisobutyrate dehydrogenase-like NAD-binding" evidence="4">
    <location>
        <begin position="153"/>
        <end position="269"/>
    </location>
</feature>
<dbReference type="InterPro" id="IPR029154">
    <property type="entry name" value="HIBADH-like_NADP-bd"/>
</dbReference>
<dbReference type="Proteomes" id="UP001596052">
    <property type="component" value="Unassembled WGS sequence"/>
</dbReference>
<sequence length="273" mass="28969">MSTVTSSRPGVIGMGLMGSAVLKMTGASCGWDVDATRCVNAATAQEVFEQCDVVFLCLPNSHIASDVARGVTLKAGQIIIDTTTGDPREMAALGAELAALGVHYLDATVSGSSVQLQQRDVLVMAGGDAAAFERCREWFACFARESVHVGPCGSGAKMKLVTNLVLGLNRAALAEGLAFAQQLDLDPAQTLDVMRRSMAYSRIMDTKGEKMITQDFNPQAKLSQHLKDVRLMLAASAIPLPLSEVHRELLEKAEALGYGEADNSAVIQAILKS</sequence>
<dbReference type="InterPro" id="IPR008927">
    <property type="entry name" value="6-PGluconate_DH-like_C_sf"/>
</dbReference>
<dbReference type="InterPro" id="IPR006115">
    <property type="entry name" value="6PGDH_NADP-bd"/>
</dbReference>
<dbReference type="InterPro" id="IPR051265">
    <property type="entry name" value="HIBADH-related_NP60_sf"/>
</dbReference>
<evidence type="ECO:0000259" key="3">
    <source>
        <dbReference type="Pfam" id="PF03446"/>
    </source>
</evidence>
<reference evidence="6" key="1">
    <citation type="journal article" date="2019" name="Int. J. Syst. Evol. Microbiol.">
        <title>The Global Catalogue of Microorganisms (GCM) 10K type strain sequencing project: providing services to taxonomists for standard genome sequencing and annotation.</title>
        <authorList>
            <consortium name="The Broad Institute Genomics Platform"/>
            <consortium name="The Broad Institute Genome Sequencing Center for Infectious Disease"/>
            <person name="Wu L."/>
            <person name="Ma J."/>
        </authorList>
    </citation>
    <scope>NUCLEOTIDE SEQUENCE [LARGE SCALE GENOMIC DNA]</scope>
    <source>
        <strain evidence="6">CGMCC 4.1469</strain>
    </source>
</reference>